<proteinExistence type="predicted"/>
<evidence type="ECO:0000259" key="2">
    <source>
        <dbReference type="Pfam" id="PF07727"/>
    </source>
</evidence>
<sequence>MLLLNDGSANYEAAIVESTNNDEHHGTDSGPDNDDQIWPPSPTRPSIDEDGLLAEAVLAYAASVGEADDAPTTYQQAMDGDDAAEWMGVRQEAERAWASGSVQGSARGEEFQAKVRRRLFRTYSPVANMNSIRVVLAATIKKKYVTEQLDADTAILNSDLKERVYTEVPYGIEDAEGYMCRLDKAIYGL</sequence>
<evidence type="ECO:0000313" key="3">
    <source>
        <dbReference type="EMBL" id="CEG40271.1"/>
    </source>
</evidence>
<dbReference type="EMBL" id="CCYD01000472">
    <property type="protein sequence ID" value="CEG40271.1"/>
    <property type="molecule type" value="Genomic_DNA"/>
</dbReference>
<dbReference type="AlphaFoldDB" id="A0A0P1AIB5"/>
<reference evidence="4" key="1">
    <citation type="submission" date="2014-09" db="EMBL/GenBank/DDBJ databases">
        <authorList>
            <person name="Sharma Rahul"/>
            <person name="Thines Marco"/>
        </authorList>
    </citation>
    <scope>NUCLEOTIDE SEQUENCE [LARGE SCALE GENOMIC DNA]</scope>
</reference>
<organism evidence="3 4">
    <name type="scientific">Plasmopara halstedii</name>
    <name type="common">Downy mildew of sunflower</name>
    <dbReference type="NCBI Taxonomy" id="4781"/>
    <lineage>
        <taxon>Eukaryota</taxon>
        <taxon>Sar</taxon>
        <taxon>Stramenopiles</taxon>
        <taxon>Oomycota</taxon>
        <taxon>Peronosporomycetes</taxon>
        <taxon>Peronosporales</taxon>
        <taxon>Peronosporaceae</taxon>
        <taxon>Plasmopara</taxon>
    </lineage>
</organism>
<dbReference type="RefSeq" id="XP_024576640.1">
    <property type="nucleotide sequence ID" value="XM_024725910.1"/>
</dbReference>
<evidence type="ECO:0000313" key="4">
    <source>
        <dbReference type="Proteomes" id="UP000054928"/>
    </source>
</evidence>
<dbReference type="Proteomes" id="UP000054928">
    <property type="component" value="Unassembled WGS sequence"/>
</dbReference>
<protein>
    <submittedName>
        <fullName evidence="3">Retrotransposon ty1-copia subclass</fullName>
    </submittedName>
</protein>
<feature type="domain" description="Reverse transcriptase Ty1/copia-type" evidence="2">
    <location>
        <begin position="120"/>
        <end position="189"/>
    </location>
</feature>
<dbReference type="OrthoDB" id="1930494at2759"/>
<dbReference type="InterPro" id="IPR013103">
    <property type="entry name" value="RVT_2"/>
</dbReference>
<dbReference type="Pfam" id="PF07727">
    <property type="entry name" value="RVT_2"/>
    <property type="match status" value="1"/>
</dbReference>
<feature type="region of interest" description="Disordered" evidence="1">
    <location>
        <begin position="20"/>
        <end position="48"/>
    </location>
</feature>
<accession>A0A0P1AIB5</accession>
<name>A0A0P1AIB5_PLAHL</name>
<keyword evidence="4" id="KW-1185">Reference proteome</keyword>
<dbReference type="STRING" id="4781.A0A0P1AIB5"/>
<evidence type="ECO:0000256" key="1">
    <source>
        <dbReference type="SAM" id="MobiDB-lite"/>
    </source>
</evidence>
<dbReference type="GeneID" id="36405536"/>